<organism evidence="1">
    <name type="scientific">viral metagenome</name>
    <dbReference type="NCBI Taxonomy" id="1070528"/>
    <lineage>
        <taxon>unclassified sequences</taxon>
        <taxon>metagenomes</taxon>
        <taxon>organismal metagenomes</taxon>
    </lineage>
</organism>
<accession>A0A6C0K553</accession>
<name>A0A6C0K553_9ZZZZ</name>
<dbReference type="AlphaFoldDB" id="A0A6C0K553"/>
<evidence type="ECO:0000313" key="1">
    <source>
        <dbReference type="EMBL" id="QHU11368.1"/>
    </source>
</evidence>
<proteinExistence type="predicted"/>
<sequence>MHNRWSALPTIHHFTSWLDAESSHTGAKGMGDRMTGLPGSAEFMKNNLLELLI</sequence>
<protein>
    <submittedName>
        <fullName evidence="1">Uncharacterized protein</fullName>
    </submittedName>
</protein>
<dbReference type="EMBL" id="MN740782">
    <property type="protein sequence ID" value="QHU11368.1"/>
    <property type="molecule type" value="Genomic_DNA"/>
</dbReference>
<reference evidence="1" key="1">
    <citation type="journal article" date="2020" name="Nature">
        <title>Giant virus diversity and host interactions through global metagenomics.</title>
        <authorList>
            <person name="Schulz F."/>
            <person name="Roux S."/>
            <person name="Paez-Espino D."/>
            <person name="Jungbluth S."/>
            <person name="Walsh D.A."/>
            <person name="Denef V.J."/>
            <person name="McMahon K.D."/>
            <person name="Konstantinidis K.T."/>
            <person name="Eloe-Fadrosh E.A."/>
            <person name="Kyrpides N.C."/>
            <person name="Woyke T."/>
        </authorList>
    </citation>
    <scope>NUCLEOTIDE SEQUENCE</scope>
    <source>
        <strain evidence="1">GVMAG-S-1101165-84</strain>
    </source>
</reference>